<dbReference type="SUPFAM" id="SSF52833">
    <property type="entry name" value="Thioredoxin-like"/>
    <property type="match status" value="1"/>
</dbReference>
<dbReference type="InterPro" id="IPR013766">
    <property type="entry name" value="Thioredoxin_domain"/>
</dbReference>
<keyword evidence="1" id="KW-0732">Signal</keyword>
<dbReference type="HOGENOM" id="CLU_131488_0_0_10"/>
<dbReference type="eggNOG" id="COG0526">
    <property type="taxonomic scope" value="Bacteria"/>
</dbReference>
<dbReference type="AlphaFoldDB" id="F0SEL8"/>
<evidence type="ECO:0000313" key="3">
    <source>
        <dbReference type="EMBL" id="ADY51908.1"/>
    </source>
</evidence>
<reference evidence="3 4" key="1">
    <citation type="journal article" date="2011" name="Stand. Genomic Sci.">
        <title>Complete genome sequence of the gliding, heparinolytic Pedobacter saltans type strain (113).</title>
        <authorList>
            <person name="Liolios K."/>
            <person name="Sikorski J."/>
            <person name="Lu M."/>
            <person name="Nolan M."/>
            <person name="Lapidus A."/>
            <person name="Lucas S."/>
            <person name="Hammon N."/>
            <person name="Deshpande S."/>
            <person name="Cheng J.F."/>
            <person name="Tapia R."/>
            <person name="Han C."/>
            <person name="Goodwin L."/>
            <person name="Pitluck S."/>
            <person name="Huntemann M."/>
            <person name="Ivanova N."/>
            <person name="Pagani I."/>
            <person name="Mavromatis K."/>
            <person name="Ovchinikova G."/>
            <person name="Pati A."/>
            <person name="Chen A."/>
            <person name="Palaniappan K."/>
            <person name="Land M."/>
            <person name="Hauser L."/>
            <person name="Brambilla E.M."/>
            <person name="Kotsyurbenko O."/>
            <person name="Rohde M."/>
            <person name="Tindall B.J."/>
            <person name="Abt B."/>
            <person name="Goker M."/>
            <person name="Detter J.C."/>
            <person name="Woyke T."/>
            <person name="Bristow J."/>
            <person name="Eisen J.A."/>
            <person name="Markowitz V."/>
            <person name="Hugenholtz P."/>
            <person name="Klenk H.P."/>
            <person name="Kyrpides N.C."/>
        </authorList>
    </citation>
    <scope>NUCLEOTIDE SEQUENCE [LARGE SCALE GENOMIC DNA]</scope>
    <source>
        <strain evidence="4">ATCC 51119 / DSM 12145 / JCM 21818 / LMG 10337 / NBRC 100064 / NCIMB 13643</strain>
    </source>
</reference>
<gene>
    <name evidence="3" type="ordered locus">Pedsa_1341</name>
</gene>
<evidence type="ECO:0000259" key="2">
    <source>
        <dbReference type="PROSITE" id="PS51352"/>
    </source>
</evidence>
<dbReference type="Gene3D" id="3.40.30.10">
    <property type="entry name" value="Glutaredoxin"/>
    <property type="match status" value="1"/>
</dbReference>
<evidence type="ECO:0000313" key="4">
    <source>
        <dbReference type="Proteomes" id="UP000000310"/>
    </source>
</evidence>
<feature type="domain" description="Thioredoxin" evidence="2">
    <location>
        <begin position="22"/>
        <end position="164"/>
    </location>
</feature>
<dbReference type="Pfam" id="PF00578">
    <property type="entry name" value="AhpC-TSA"/>
    <property type="match status" value="1"/>
</dbReference>
<accession>F0SEL8</accession>
<sequence>MTMMKNILTVLMLFFVLTLEAQEPTPYLPDFEFQKLDSTSFKRTDLDSTKNTLIIFFDATCGHCKDAMIKVNKNYEKLYNTNVVLVSLDVEKSIHMFLTEFGPKFWNNSKVTILHDGKYEFVPLFNPKRYPSLYLYSPKRDLLVYANNDDKMEEIFKLIDTANHNQKKSASK</sequence>
<name>F0SEL8_PSESL</name>
<dbReference type="InterPro" id="IPR000866">
    <property type="entry name" value="AhpC/TSA"/>
</dbReference>
<organism evidence="3 4">
    <name type="scientific">Pseudopedobacter saltans (strain ATCC 51119 / DSM 12145 / JCM 21818 / CCUG 39354 / LMG 10337 / NBRC 100064 / NCIMB 13643)</name>
    <name type="common">Pedobacter saltans</name>
    <dbReference type="NCBI Taxonomy" id="762903"/>
    <lineage>
        <taxon>Bacteria</taxon>
        <taxon>Pseudomonadati</taxon>
        <taxon>Bacteroidota</taxon>
        <taxon>Sphingobacteriia</taxon>
        <taxon>Sphingobacteriales</taxon>
        <taxon>Sphingobacteriaceae</taxon>
        <taxon>Pseudopedobacter</taxon>
    </lineage>
</organism>
<dbReference type="GO" id="GO:0016209">
    <property type="term" value="F:antioxidant activity"/>
    <property type="evidence" value="ECO:0007669"/>
    <property type="project" value="InterPro"/>
</dbReference>
<dbReference type="STRING" id="762903.Pedsa_1341"/>
<feature type="signal peptide" evidence="1">
    <location>
        <begin position="1"/>
        <end position="21"/>
    </location>
</feature>
<dbReference type="PROSITE" id="PS51352">
    <property type="entry name" value="THIOREDOXIN_2"/>
    <property type="match status" value="1"/>
</dbReference>
<dbReference type="InterPro" id="IPR036249">
    <property type="entry name" value="Thioredoxin-like_sf"/>
</dbReference>
<evidence type="ECO:0000256" key="1">
    <source>
        <dbReference type="SAM" id="SignalP"/>
    </source>
</evidence>
<dbReference type="OrthoDB" id="662072at2"/>
<dbReference type="GO" id="GO:0016491">
    <property type="term" value="F:oxidoreductase activity"/>
    <property type="evidence" value="ECO:0007669"/>
    <property type="project" value="InterPro"/>
</dbReference>
<protein>
    <recommendedName>
        <fullName evidence="2">Thioredoxin domain-containing protein</fullName>
    </recommendedName>
</protein>
<dbReference type="Proteomes" id="UP000000310">
    <property type="component" value="Chromosome"/>
</dbReference>
<keyword evidence="4" id="KW-1185">Reference proteome</keyword>
<proteinExistence type="predicted"/>
<feature type="chain" id="PRO_5003256154" description="Thioredoxin domain-containing protein" evidence="1">
    <location>
        <begin position="22"/>
        <end position="172"/>
    </location>
</feature>
<dbReference type="KEGG" id="psn:Pedsa_1341"/>
<reference evidence="4" key="2">
    <citation type="submission" date="2011-02" db="EMBL/GenBank/DDBJ databases">
        <title>The complete genome of Pedobacter saltans DSM 12145.</title>
        <authorList>
            <consortium name="US DOE Joint Genome Institute (JGI-PGF)"/>
            <person name="Lucas S."/>
            <person name="Copeland A."/>
            <person name="Lapidus A."/>
            <person name="Bruce D."/>
            <person name="Goodwin L."/>
            <person name="Pitluck S."/>
            <person name="Kyrpides N."/>
            <person name="Mavromatis K."/>
            <person name="Pagani I."/>
            <person name="Ivanova N."/>
            <person name="Ovchinnikova G."/>
            <person name="Lu M."/>
            <person name="Detter J.C."/>
            <person name="Han C."/>
            <person name="Land M."/>
            <person name="Hauser L."/>
            <person name="Markowitz V."/>
            <person name="Cheng J.-F."/>
            <person name="Hugenholtz P."/>
            <person name="Woyke T."/>
            <person name="Wu D."/>
            <person name="Tindall B."/>
            <person name="Pomrenke H.G."/>
            <person name="Brambilla E."/>
            <person name="Klenk H.-P."/>
            <person name="Eisen J.A."/>
        </authorList>
    </citation>
    <scope>NUCLEOTIDE SEQUENCE [LARGE SCALE GENOMIC DNA]</scope>
    <source>
        <strain evidence="4">ATCC 51119 / DSM 12145 / JCM 21818 / LMG 10337 / NBRC 100064 / NCIMB 13643</strain>
    </source>
</reference>
<dbReference type="EMBL" id="CP002545">
    <property type="protein sequence ID" value="ADY51908.1"/>
    <property type="molecule type" value="Genomic_DNA"/>
</dbReference>